<accession>Q1GVA5</accession>
<sequence>MGKYDPLGEHLRALPGDRWNASFAEIERILGFRLPSSAREHRAWWANHSGGNHSQAAAWVKAGWETRDVDQKRERIGFERVRSQGQAAQQPAADLWAEAARITGIRDRGELERAAASALIQREAARKLALMGGSDPGATAAPRERSGA</sequence>
<dbReference type="EMBL" id="CP000356">
    <property type="protein sequence ID" value="ABF52417.1"/>
    <property type="molecule type" value="Genomic_DNA"/>
</dbReference>
<proteinExistence type="predicted"/>
<dbReference type="RefSeq" id="WP_011541007.1">
    <property type="nucleotide sequence ID" value="NC_008048.1"/>
</dbReference>
<dbReference type="InterPro" id="IPR056079">
    <property type="entry name" value="DUF7662"/>
</dbReference>
<dbReference type="STRING" id="317655.Sala_0696"/>
<name>Q1GVA5_SPHAL</name>
<evidence type="ECO:0000313" key="3">
    <source>
        <dbReference type="Proteomes" id="UP000006578"/>
    </source>
</evidence>
<keyword evidence="3" id="KW-1185">Reference proteome</keyword>
<dbReference type="KEGG" id="sal:Sala_0696"/>
<dbReference type="AlphaFoldDB" id="Q1GVA5"/>
<evidence type="ECO:0000313" key="2">
    <source>
        <dbReference type="EMBL" id="ABF52417.1"/>
    </source>
</evidence>
<reference evidence="2 3" key="1">
    <citation type="journal article" date="2009" name="Proc. Natl. Acad. Sci. U.S.A.">
        <title>The genomic basis of trophic strategy in marine bacteria.</title>
        <authorList>
            <person name="Lauro F.M."/>
            <person name="McDougald D."/>
            <person name="Thomas T."/>
            <person name="Williams T.J."/>
            <person name="Egan S."/>
            <person name="Rice S."/>
            <person name="DeMaere M.Z."/>
            <person name="Ting L."/>
            <person name="Ertan H."/>
            <person name="Johnson J."/>
            <person name="Ferriera S."/>
            <person name="Lapidus A."/>
            <person name="Anderson I."/>
            <person name="Kyrpides N."/>
            <person name="Munk A.C."/>
            <person name="Detter C."/>
            <person name="Han C.S."/>
            <person name="Brown M.V."/>
            <person name="Robb F.T."/>
            <person name="Kjelleberg S."/>
            <person name="Cavicchioli R."/>
        </authorList>
    </citation>
    <scope>NUCLEOTIDE SEQUENCE [LARGE SCALE GENOMIC DNA]</scope>
    <source>
        <strain evidence="3">DSM 13593 / LMG 18877 / RB2256</strain>
    </source>
</reference>
<dbReference type="eggNOG" id="COG2944">
    <property type="taxonomic scope" value="Bacteria"/>
</dbReference>
<gene>
    <name evidence="2" type="ordered locus">Sala_0696</name>
</gene>
<protein>
    <recommendedName>
        <fullName evidence="1">DUF7662 domain-containing protein</fullName>
    </recommendedName>
</protein>
<organism evidence="2 3">
    <name type="scientific">Sphingopyxis alaskensis (strain DSM 13593 / LMG 18877 / RB2256)</name>
    <name type="common">Sphingomonas alaskensis</name>
    <dbReference type="NCBI Taxonomy" id="317655"/>
    <lineage>
        <taxon>Bacteria</taxon>
        <taxon>Pseudomonadati</taxon>
        <taxon>Pseudomonadota</taxon>
        <taxon>Alphaproteobacteria</taxon>
        <taxon>Sphingomonadales</taxon>
        <taxon>Sphingomonadaceae</taxon>
        <taxon>Sphingopyxis</taxon>
    </lineage>
</organism>
<dbReference type="HOGENOM" id="CLU_1757651_0_0_5"/>
<feature type="domain" description="DUF7662" evidence="1">
    <location>
        <begin position="5"/>
        <end position="78"/>
    </location>
</feature>
<dbReference type="Proteomes" id="UP000006578">
    <property type="component" value="Chromosome"/>
</dbReference>
<evidence type="ECO:0000259" key="1">
    <source>
        <dbReference type="Pfam" id="PF24698"/>
    </source>
</evidence>
<dbReference type="Pfam" id="PF24698">
    <property type="entry name" value="DUF7662"/>
    <property type="match status" value="1"/>
</dbReference>